<gene>
    <name evidence="1" type="ORF">TPSB3V08_LOCUS10761</name>
</gene>
<accession>A0A7R9DJV1</accession>
<name>A0A7R9DJV1_TIMPO</name>
<dbReference type="AlphaFoldDB" id="A0A7R9DJV1"/>
<organism evidence="1">
    <name type="scientific">Timema poppense</name>
    <name type="common">Walking stick</name>
    <dbReference type="NCBI Taxonomy" id="170557"/>
    <lineage>
        <taxon>Eukaryota</taxon>
        <taxon>Metazoa</taxon>
        <taxon>Ecdysozoa</taxon>
        <taxon>Arthropoda</taxon>
        <taxon>Hexapoda</taxon>
        <taxon>Insecta</taxon>
        <taxon>Pterygota</taxon>
        <taxon>Neoptera</taxon>
        <taxon>Polyneoptera</taxon>
        <taxon>Phasmatodea</taxon>
        <taxon>Timematodea</taxon>
        <taxon>Timematoidea</taxon>
        <taxon>Timematidae</taxon>
        <taxon>Timema</taxon>
    </lineage>
</organism>
<protein>
    <submittedName>
        <fullName evidence="1">Uncharacterized protein</fullName>
    </submittedName>
</protein>
<reference evidence="1" key="1">
    <citation type="submission" date="2020-11" db="EMBL/GenBank/DDBJ databases">
        <authorList>
            <person name="Tran Van P."/>
        </authorList>
    </citation>
    <scope>NUCLEOTIDE SEQUENCE</scope>
</reference>
<sequence>MSQFHSVISPAAMNALQKYLAKENNIILLQLLHTWFNFEIMLHHYVLEQEEEPLLERKLDEKSDKLAMIHNTEYSEIQEMLKLKETIQWTQVNPIPLGPLKLYTLQNNGCKIGCAYISPSREQLAAGLKNEIKLWNLTPKRFLVTAPRRIHLACDPPSPPTDPQTFL</sequence>
<proteinExistence type="predicted"/>
<evidence type="ECO:0000313" key="1">
    <source>
        <dbReference type="EMBL" id="CAD7416050.1"/>
    </source>
</evidence>
<dbReference type="EMBL" id="OD010358">
    <property type="protein sequence ID" value="CAD7416050.1"/>
    <property type="molecule type" value="Genomic_DNA"/>
</dbReference>